<organism evidence="6 7">
    <name type="scientific">Sphaerosporella brunnea</name>
    <dbReference type="NCBI Taxonomy" id="1250544"/>
    <lineage>
        <taxon>Eukaryota</taxon>
        <taxon>Fungi</taxon>
        <taxon>Dikarya</taxon>
        <taxon>Ascomycota</taxon>
        <taxon>Pezizomycotina</taxon>
        <taxon>Pezizomycetes</taxon>
        <taxon>Pezizales</taxon>
        <taxon>Pyronemataceae</taxon>
        <taxon>Sphaerosporella</taxon>
    </lineage>
</organism>
<dbReference type="InterPro" id="IPR008949">
    <property type="entry name" value="Isoprenoid_synthase_dom_sf"/>
</dbReference>
<dbReference type="InParanoid" id="A0A5J5EX75"/>
<evidence type="ECO:0000313" key="6">
    <source>
        <dbReference type="EMBL" id="KAA8906269.1"/>
    </source>
</evidence>
<comment type="similarity">
    <text evidence="4">Belongs to the FPP/GGPP synthase family.</text>
</comment>
<keyword evidence="1 4" id="KW-0808">Transferase</keyword>
<dbReference type="GO" id="GO:0008299">
    <property type="term" value="P:isoprenoid biosynthetic process"/>
    <property type="evidence" value="ECO:0007669"/>
    <property type="project" value="InterPro"/>
</dbReference>
<evidence type="ECO:0000256" key="1">
    <source>
        <dbReference type="ARBA" id="ARBA00022679"/>
    </source>
</evidence>
<dbReference type="Proteomes" id="UP000326924">
    <property type="component" value="Unassembled WGS sequence"/>
</dbReference>
<keyword evidence="3" id="KW-0460">Magnesium</keyword>
<dbReference type="Pfam" id="PF00348">
    <property type="entry name" value="polyprenyl_synt"/>
    <property type="match status" value="1"/>
</dbReference>
<dbReference type="PANTHER" id="PTHR12001">
    <property type="entry name" value="GERANYLGERANYL PYROPHOSPHATE SYNTHASE"/>
    <property type="match status" value="1"/>
</dbReference>
<dbReference type="InterPro" id="IPR033749">
    <property type="entry name" value="Polyprenyl_synt_CS"/>
</dbReference>
<name>A0A5J5EX75_9PEZI</name>
<gene>
    <name evidence="6" type="ORF">FN846DRAFT_890214</name>
</gene>
<accession>A0A5J5EX75</accession>
<dbReference type="EMBL" id="VXIS01000090">
    <property type="protein sequence ID" value="KAA8906269.1"/>
    <property type="molecule type" value="Genomic_DNA"/>
</dbReference>
<dbReference type="FunCoup" id="A0A5J5EX75">
    <property type="interactions" value="492"/>
</dbReference>
<keyword evidence="2" id="KW-0479">Metal-binding</keyword>
<reference evidence="6 7" key="1">
    <citation type="submission" date="2019-09" db="EMBL/GenBank/DDBJ databases">
        <title>Draft genome of the ectomycorrhizal ascomycete Sphaerosporella brunnea.</title>
        <authorList>
            <consortium name="DOE Joint Genome Institute"/>
            <person name="Benucci G.M."/>
            <person name="Marozzi G."/>
            <person name="Antonielli L."/>
            <person name="Sanchez S."/>
            <person name="Marco P."/>
            <person name="Wang X."/>
            <person name="Falini L.B."/>
            <person name="Barry K."/>
            <person name="Haridas S."/>
            <person name="Lipzen A."/>
            <person name="Labutti K."/>
            <person name="Grigoriev I.V."/>
            <person name="Murat C."/>
            <person name="Martin F."/>
            <person name="Albertini E."/>
            <person name="Donnini D."/>
            <person name="Bonito G."/>
        </authorList>
    </citation>
    <scope>NUCLEOTIDE SEQUENCE [LARGE SCALE GENOMIC DNA]</scope>
    <source>
        <strain evidence="6 7">Sb_GMNB300</strain>
    </source>
</reference>
<keyword evidence="7" id="KW-1185">Reference proteome</keyword>
<evidence type="ECO:0000256" key="4">
    <source>
        <dbReference type="RuleBase" id="RU004466"/>
    </source>
</evidence>
<dbReference type="AlphaFoldDB" id="A0A5J5EX75"/>
<dbReference type="OrthoDB" id="6921389at2759"/>
<dbReference type="GO" id="GO:0043386">
    <property type="term" value="P:mycotoxin biosynthetic process"/>
    <property type="evidence" value="ECO:0007669"/>
    <property type="project" value="UniProtKB-ARBA"/>
</dbReference>
<dbReference type="Gene3D" id="1.10.600.10">
    <property type="entry name" value="Farnesyl Diphosphate Synthase"/>
    <property type="match status" value="1"/>
</dbReference>
<dbReference type="PROSITE" id="PS00444">
    <property type="entry name" value="POLYPRENYL_SYNTHASE_2"/>
    <property type="match status" value="1"/>
</dbReference>
<dbReference type="GO" id="GO:0046872">
    <property type="term" value="F:metal ion binding"/>
    <property type="evidence" value="ECO:0007669"/>
    <property type="project" value="UniProtKB-KW"/>
</dbReference>
<dbReference type="CDD" id="cd00685">
    <property type="entry name" value="Trans_IPPS_HT"/>
    <property type="match status" value="1"/>
</dbReference>
<evidence type="ECO:0000256" key="3">
    <source>
        <dbReference type="ARBA" id="ARBA00022842"/>
    </source>
</evidence>
<dbReference type="GO" id="GO:0046165">
    <property type="term" value="P:alcohol biosynthetic process"/>
    <property type="evidence" value="ECO:0007669"/>
    <property type="project" value="UniProtKB-ARBA"/>
</dbReference>
<dbReference type="SUPFAM" id="SSF48576">
    <property type="entry name" value="Terpenoid synthases"/>
    <property type="match status" value="1"/>
</dbReference>
<evidence type="ECO:0000256" key="5">
    <source>
        <dbReference type="SAM" id="MobiDB-lite"/>
    </source>
</evidence>
<feature type="region of interest" description="Disordered" evidence="5">
    <location>
        <begin position="1"/>
        <end position="20"/>
    </location>
</feature>
<comment type="caution">
    <text evidence="6">The sequence shown here is derived from an EMBL/GenBank/DDBJ whole genome shotgun (WGS) entry which is preliminary data.</text>
</comment>
<evidence type="ECO:0000256" key="2">
    <source>
        <dbReference type="ARBA" id="ARBA00022723"/>
    </source>
</evidence>
<proteinExistence type="inferred from homology"/>
<protein>
    <submittedName>
        <fullName evidence="6">Isoprenoid synthase domain-containing protein</fullName>
    </submittedName>
</protein>
<dbReference type="GO" id="GO:0004659">
    <property type="term" value="F:prenyltransferase activity"/>
    <property type="evidence" value="ECO:0007669"/>
    <property type="project" value="InterPro"/>
</dbReference>
<dbReference type="InterPro" id="IPR000092">
    <property type="entry name" value="Polyprenyl_synt"/>
</dbReference>
<evidence type="ECO:0000313" key="7">
    <source>
        <dbReference type="Proteomes" id="UP000326924"/>
    </source>
</evidence>
<dbReference type="PANTHER" id="PTHR12001:SF44">
    <property type="entry name" value="GERANYLGERANYL PYROPHOSPHATE SYNTHASE"/>
    <property type="match status" value="1"/>
</dbReference>
<dbReference type="SFLD" id="SFLDS00005">
    <property type="entry name" value="Isoprenoid_Synthase_Type_I"/>
    <property type="match status" value="1"/>
</dbReference>
<sequence>MPETNATSPNTDGTTLKTSGTALETIDTPGKSGLNFTVLSAWTEEKEKILLGPYEYLLAYPGKDIRKQLIDAFNVWLHVPEDVLKVISNVVAMLHTASLLFVFLNRGLCRDTKSCRVDDVEDNSLLRRGVPVAHNIFGVAQTINSANYVYFQALAELAKLNNPDVLKIYTEELLNLHRGQGMDLFWRDNLRCPSTEDYLEMVSNKTGGLFRLAIKLMQASSASDEDYVPLVNYIGLIFQVRDDYMNLQSSKYHDNKGFCEDLTEGKFSFPIIHSIRENVSNLQLVNILKQRTENEAVKKYAVAYMEKTGTFAYTRMVLAELDQKARELLEAHGGNEQLSRILDKMRVEEDT</sequence>